<dbReference type="HAMAP" id="MF_00114">
    <property type="entry name" value="DeoC_type1"/>
    <property type="match status" value="1"/>
</dbReference>
<evidence type="ECO:0000313" key="9">
    <source>
        <dbReference type="Proteomes" id="UP001321861"/>
    </source>
</evidence>
<gene>
    <name evidence="8" type="primary">deoC_1</name>
    <name evidence="7" type="synonym">deoC</name>
    <name evidence="8" type="ORF">XA3_04440</name>
</gene>
<keyword evidence="4 7" id="KW-0704">Schiff base</keyword>
<evidence type="ECO:0000256" key="1">
    <source>
        <dbReference type="ARBA" id="ARBA00010936"/>
    </source>
</evidence>
<evidence type="ECO:0000256" key="2">
    <source>
        <dbReference type="ARBA" id="ARBA00022490"/>
    </source>
</evidence>
<dbReference type="NCBIfam" id="TIGR00126">
    <property type="entry name" value="deoC"/>
    <property type="match status" value="1"/>
</dbReference>
<accession>A0AAU9D3J5</accession>
<feature type="active site" description="Proton donor/acceptor" evidence="7">
    <location>
        <position position="187"/>
    </location>
</feature>
<dbReference type="InterPro" id="IPR028581">
    <property type="entry name" value="DeoC_typeI"/>
</dbReference>
<evidence type="ECO:0000256" key="4">
    <source>
        <dbReference type="ARBA" id="ARBA00023270"/>
    </source>
</evidence>
<reference evidence="8 9" key="1">
    <citation type="journal article" date="2023" name="Microbiol. Spectr.">
        <title>Symbiosis of Carpenter Bees with Uncharacterized Lactic Acid Bacteria Showing NAD Auxotrophy.</title>
        <authorList>
            <person name="Kawasaki S."/>
            <person name="Ozawa K."/>
            <person name="Mori T."/>
            <person name="Yamamoto A."/>
            <person name="Ito M."/>
            <person name="Ohkuma M."/>
            <person name="Sakamoto M."/>
            <person name="Matsutani M."/>
        </authorList>
    </citation>
    <scope>NUCLEOTIDE SEQUENCE [LARGE SCALE GENOMIC DNA]</scope>
    <source>
        <strain evidence="8 9">XA3</strain>
    </source>
</reference>
<keyword evidence="3 7" id="KW-0456">Lyase</keyword>
<dbReference type="GO" id="GO:0016052">
    <property type="term" value="P:carbohydrate catabolic process"/>
    <property type="evidence" value="ECO:0007669"/>
    <property type="project" value="TreeGrafter"/>
</dbReference>
<dbReference type="GO" id="GO:0006018">
    <property type="term" value="P:2-deoxyribose 1-phosphate catabolic process"/>
    <property type="evidence" value="ECO:0007669"/>
    <property type="project" value="UniProtKB-UniRule"/>
</dbReference>
<dbReference type="EMBL" id="AP026802">
    <property type="protein sequence ID" value="BDR58003.1"/>
    <property type="molecule type" value="Genomic_DNA"/>
</dbReference>
<dbReference type="GO" id="GO:0009264">
    <property type="term" value="P:deoxyribonucleotide catabolic process"/>
    <property type="evidence" value="ECO:0007669"/>
    <property type="project" value="UniProtKB-UniRule"/>
</dbReference>
<keyword evidence="9" id="KW-1185">Reference proteome</keyword>
<dbReference type="Proteomes" id="UP001321861">
    <property type="component" value="Chromosome"/>
</dbReference>
<comment type="similarity">
    <text evidence="1 7">Belongs to the DeoC/FbaB aldolase family. DeoC type 1 subfamily.</text>
</comment>
<dbReference type="RefSeq" id="WP_317635927.1">
    <property type="nucleotide sequence ID" value="NZ_AP026802.1"/>
</dbReference>
<dbReference type="FunFam" id="3.20.20.70:FF:000044">
    <property type="entry name" value="Deoxyribose-phosphate aldolase"/>
    <property type="match status" value="1"/>
</dbReference>
<dbReference type="InterPro" id="IPR013785">
    <property type="entry name" value="Aldolase_TIM"/>
</dbReference>
<evidence type="ECO:0000256" key="5">
    <source>
        <dbReference type="ARBA" id="ARBA00048791"/>
    </source>
</evidence>
<dbReference type="KEGG" id="xap:XA3_04440"/>
<comment type="subcellular location">
    <subcellularLocation>
        <location evidence="7">Cytoplasm</location>
    </subcellularLocation>
</comment>
<sequence length="221" mass="23513">MNLTTEQLAKYLDHTNLQPNATQRDIEQTCMEAIKYNTASVCVNAHWIHLVQKLLAGSSVKPIAVVGFPLGATTTSAKVFEAKEAITAGAQEIDMVINIGELVGGNSQFVESDIKAVAEEVHRENKLLKVIIETSFLNREQIVTACQLAVAAGADYVKTSTGFSSSGAKVEDVALMRQTVGKDLGVKASGGIHSRKEALAMIEAGASRLGVSATVKILTEE</sequence>
<dbReference type="SMART" id="SM01133">
    <property type="entry name" value="DeoC"/>
    <property type="match status" value="1"/>
</dbReference>
<dbReference type="InterPro" id="IPR002915">
    <property type="entry name" value="DeoC/FbaB/LacD_aldolase"/>
</dbReference>
<dbReference type="CDD" id="cd00959">
    <property type="entry name" value="DeoC"/>
    <property type="match status" value="1"/>
</dbReference>
<organism evidence="8 9">
    <name type="scientific">Xylocopilactobacillus apicola</name>
    <dbReference type="NCBI Taxonomy" id="2932184"/>
    <lineage>
        <taxon>Bacteria</taxon>
        <taxon>Bacillati</taxon>
        <taxon>Bacillota</taxon>
        <taxon>Bacilli</taxon>
        <taxon>Lactobacillales</taxon>
        <taxon>Lactobacillaceae</taxon>
        <taxon>Xylocopilactobacillus</taxon>
    </lineage>
</organism>
<dbReference type="EC" id="4.1.2.4" evidence="7"/>
<evidence type="ECO:0000256" key="3">
    <source>
        <dbReference type="ARBA" id="ARBA00023239"/>
    </source>
</evidence>
<dbReference type="Pfam" id="PF01791">
    <property type="entry name" value="DeoC"/>
    <property type="match status" value="1"/>
</dbReference>
<name>A0AAU9D3J5_9LACO</name>
<dbReference type="GO" id="GO:0005737">
    <property type="term" value="C:cytoplasm"/>
    <property type="evidence" value="ECO:0007669"/>
    <property type="project" value="UniProtKB-SubCell"/>
</dbReference>
<dbReference type="Gene3D" id="3.20.20.70">
    <property type="entry name" value="Aldolase class I"/>
    <property type="match status" value="1"/>
</dbReference>
<dbReference type="AlphaFoldDB" id="A0AAU9D3J5"/>
<dbReference type="GO" id="GO:0004139">
    <property type="term" value="F:deoxyribose-phosphate aldolase activity"/>
    <property type="evidence" value="ECO:0007669"/>
    <property type="project" value="UniProtKB-UniRule"/>
</dbReference>
<dbReference type="PANTHER" id="PTHR10889:SF1">
    <property type="entry name" value="DEOXYRIBOSE-PHOSPHATE ALDOLASE"/>
    <property type="match status" value="1"/>
</dbReference>
<dbReference type="InterPro" id="IPR011343">
    <property type="entry name" value="DeoC"/>
</dbReference>
<feature type="active site" description="Proton donor/acceptor" evidence="7">
    <location>
        <position position="94"/>
    </location>
</feature>
<proteinExistence type="inferred from homology"/>
<dbReference type="PANTHER" id="PTHR10889">
    <property type="entry name" value="DEOXYRIBOSE-PHOSPHATE ALDOLASE"/>
    <property type="match status" value="1"/>
</dbReference>
<keyword evidence="2 7" id="KW-0963">Cytoplasm</keyword>
<dbReference type="PIRSF" id="PIRSF001357">
    <property type="entry name" value="DeoC"/>
    <property type="match status" value="1"/>
</dbReference>
<comment type="catalytic activity">
    <reaction evidence="5 7">
        <text>2-deoxy-D-ribose 5-phosphate = D-glyceraldehyde 3-phosphate + acetaldehyde</text>
        <dbReference type="Rhea" id="RHEA:12821"/>
        <dbReference type="ChEBI" id="CHEBI:15343"/>
        <dbReference type="ChEBI" id="CHEBI:59776"/>
        <dbReference type="ChEBI" id="CHEBI:62877"/>
        <dbReference type="EC" id="4.1.2.4"/>
    </reaction>
</comment>
<evidence type="ECO:0000313" key="8">
    <source>
        <dbReference type="EMBL" id="BDR58003.1"/>
    </source>
</evidence>
<feature type="active site" description="Schiff-base intermediate with acetaldehyde" evidence="7">
    <location>
        <position position="158"/>
    </location>
</feature>
<comment type="function">
    <text evidence="6 7">Catalyzes a reversible aldol reaction between acetaldehyde and D-glyceraldehyde 3-phosphate to generate 2-deoxy-D-ribose 5-phosphate.</text>
</comment>
<evidence type="ECO:0000256" key="6">
    <source>
        <dbReference type="ARBA" id="ARBA00056337"/>
    </source>
</evidence>
<evidence type="ECO:0000256" key="7">
    <source>
        <dbReference type="HAMAP-Rule" id="MF_00114"/>
    </source>
</evidence>
<dbReference type="SUPFAM" id="SSF51569">
    <property type="entry name" value="Aldolase"/>
    <property type="match status" value="1"/>
</dbReference>
<protein>
    <recommendedName>
        <fullName evidence="7">Deoxyribose-phosphate aldolase</fullName>
        <shortName evidence="7">DERA</shortName>
        <ecNumber evidence="7">4.1.2.4</ecNumber>
    </recommendedName>
    <alternativeName>
        <fullName evidence="7">2-deoxy-D-ribose 5-phosphate aldolase</fullName>
    </alternativeName>
    <alternativeName>
        <fullName evidence="7">Phosphodeoxyriboaldolase</fullName>
        <shortName evidence="7">Deoxyriboaldolase</shortName>
    </alternativeName>
</protein>
<comment type="pathway">
    <text evidence="7">Carbohydrate degradation; 2-deoxy-D-ribose 1-phosphate degradation; D-glyceraldehyde 3-phosphate and acetaldehyde from 2-deoxy-alpha-D-ribose 1-phosphate: step 2/2.</text>
</comment>